<name>M8A5F1_TRIUA</name>
<evidence type="ECO:0000256" key="1">
    <source>
        <dbReference type="SAM" id="MobiDB-lite"/>
    </source>
</evidence>
<organism evidence="2">
    <name type="scientific">Triticum urartu</name>
    <name type="common">Red wild einkorn</name>
    <name type="synonym">Crithodium urartu</name>
    <dbReference type="NCBI Taxonomy" id="4572"/>
    <lineage>
        <taxon>Eukaryota</taxon>
        <taxon>Viridiplantae</taxon>
        <taxon>Streptophyta</taxon>
        <taxon>Embryophyta</taxon>
        <taxon>Tracheophyta</taxon>
        <taxon>Spermatophyta</taxon>
        <taxon>Magnoliopsida</taxon>
        <taxon>Liliopsida</taxon>
        <taxon>Poales</taxon>
        <taxon>Poaceae</taxon>
        <taxon>BOP clade</taxon>
        <taxon>Pooideae</taxon>
        <taxon>Triticodae</taxon>
        <taxon>Triticeae</taxon>
        <taxon>Triticinae</taxon>
        <taxon>Triticum</taxon>
    </lineage>
</organism>
<dbReference type="PANTHER" id="PTHR11064:SF109">
    <property type="entry name" value="NUCLEAR TRANSCRIPTION FACTOR Y SUBUNIT B-4"/>
    <property type="match status" value="1"/>
</dbReference>
<dbReference type="PANTHER" id="PTHR11064">
    <property type="entry name" value="CCAAT-BINDING TRANSCRIPTION FACTOR-RELATED"/>
    <property type="match status" value="1"/>
</dbReference>
<proteinExistence type="predicted"/>
<dbReference type="InterPro" id="IPR009072">
    <property type="entry name" value="Histone-fold"/>
</dbReference>
<gene>
    <name evidence="2" type="ORF">TRIUR3_09042</name>
</gene>
<dbReference type="GO" id="GO:0016602">
    <property type="term" value="C:CCAAT-binding factor complex"/>
    <property type="evidence" value="ECO:0007669"/>
    <property type="project" value="InterPro"/>
</dbReference>
<dbReference type="STRING" id="4572.M8A5F1"/>
<evidence type="ECO:0000313" key="2">
    <source>
        <dbReference type="EMBL" id="EMS67597.1"/>
    </source>
</evidence>
<sequence length="108" mass="11779">MGRDRQLLLITARRGMEIRGRLSPRAVPAGVGCVLLPPVEDDEGEDEDAEAGEGGGGGGVRPLWASNKSVKEKCKIANGDDLIWSMGTLAFEDYVEPLKMHLKLYREL</sequence>
<feature type="region of interest" description="Disordered" evidence="1">
    <location>
        <begin position="37"/>
        <end position="64"/>
    </location>
</feature>
<dbReference type="GO" id="GO:0046982">
    <property type="term" value="F:protein heterodimerization activity"/>
    <property type="evidence" value="ECO:0007669"/>
    <property type="project" value="InterPro"/>
</dbReference>
<dbReference type="GO" id="GO:0001228">
    <property type="term" value="F:DNA-binding transcription activator activity, RNA polymerase II-specific"/>
    <property type="evidence" value="ECO:0007669"/>
    <property type="project" value="InterPro"/>
</dbReference>
<dbReference type="AlphaFoldDB" id="M8A5F1"/>
<accession>M8A5F1</accession>
<dbReference type="eggNOG" id="KOG0869">
    <property type="taxonomic scope" value="Eukaryota"/>
</dbReference>
<dbReference type="GO" id="GO:0000978">
    <property type="term" value="F:RNA polymerase II cis-regulatory region sequence-specific DNA binding"/>
    <property type="evidence" value="ECO:0007669"/>
    <property type="project" value="TreeGrafter"/>
</dbReference>
<dbReference type="InterPro" id="IPR027113">
    <property type="entry name" value="Transc_fact_NFYB/HAP3"/>
</dbReference>
<protein>
    <submittedName>
        <fullName evidence="2">Nuclear transcription factor Y subunit B-4</fullName>
    </submittedName>
</protein>
<reference evidence="2" key="1">
    <citation type="journal article" date="2013" name="Nature">
        <title>Draft genome of the wheat A-genome progenitor Triticum urartu.</title>
        <authorList>
            <person name="Ling H.Q."/>
            <person name="Zhao S."/>
            <person name="Liu D."/>
            <person name="Wang J."/>
            <person name="Sun H."/>
            <person name="Zhang C."/>
            <person name="Fan H."/>
            <person name="Li D."/>
            <person name="Dong L."/>
            <person name="Tao Y."/>
            <person name="Gao C."/>
            <person name="Wu H."/>
            <person name="Li Y."/>
            <person name="Cui Y."/>
            <person name="Guo X."/>
            <person name="Zheng S."/>
            <person name="Wang B."/>
            <person name="Yu K."/>
            <person name="Liang Q."/>
            <person name="Yang W."/>
            <person name="Lou X."/>
            <person name="Chen J."/>
            <person name="Feng M."/>
            <person name="Jian J."/>
            <person name="Zhang X."/>
            <person name="Luo G."/>
            <person name="Jiang Y."/>
            <person name="Liu J."/>
            <person name="Wang Z."/>
            <person name="Sha Y."/>
            <person name="Zhang B."/>
            <person name="Wu H."/>
            <person name="Tang D."/>
            <person name="Shen Q."/>
            <person name="Xue P."/>
            <person name="Zou S."/>
            <person name="Wang X."/>
            <person name="Liu X."/>
            <person name="Wang F."/>
            <person name="Yang Y."/>
            <person name="An X."/>
            <person name="Dong Z."/>
            <person name="Zhang K."/>
            <person name="Zhang X."/>
            <person name="Luo M.C."/>
            <person name="Dvorak J."/>
            <person name="Tong Y."/>
            <person name="Wang J."/>
            <person name="Yang H."/>
            <person name="Li Z."/>
            <person name="Wang D."/>
            <person name="Zhang A."/>
            <person name="Wang J."/>
        </authorList>
    </citation>
    <scope>NUCLEOTIDE SEQUENCE</scope>
</reference>
<dbReference type="Gene3D" id="1.10.20.10">
    <property type="entry name" value="Histone, subunit A"/>
    <property type="match status" value="1"/>
</dbReference>
<feature type="compositionally biased region" description="Acidic residues" evidence="1">
    <location>
        <begin position="39"/>
        <end position="51"/>
    </location>
</feature>
<dbReference type="SUPFAM" id="SSF47113">
    <property type="entry name" value="Histone-fold"/>
    <property type="match status" value="1"/>
</dbReference>
<dbReference type="EMBL" id="KD017172">
    <property type="protein sequence ID" value="EMS67597.1"/>
    <property type="molecule type" value="Genomic_DNA"/>
</dbReference>